<protein>
    <submittedName>
        <fullName evidence="3">Iron-sulfur cluster assembly accessory protein</fullName>
    </submittedName>
</protein>
<gene>
    <name evidence="3" type="ORF">FHS83_002511</name>
</gene>
<name>A0A846N0V6_9PROT</name>
<dbReference type="PANTHER" id="PTHR10072">
    <property type="entry name" value="IRON-SULFUR CLUSTER ASSEMBLY PROTEIN"/>
    <property type="match status" value="1"/>
</dbReference>
<dbReference type="InterPro" id="IPR035903">
    <property type="entry name" value="HesB-like_dom_sf"/>
</dbReference>
<dbReference type="GO" id="GO:0051537">
    <property type="term" value="F:2 iron, 2 sulfur cluster binding"/>
    <property type="evidence" value="ECO:0007669"/>
    <property type="project" value="UniProtKB-ARBA"/>
</dbReference>
<dbReference type="NCBIfam" id="TIGR00049">
    <property type="entry name" value="iron-sulfur cluster assembly accessory protein"/>
    <property type="match status" value="1"/>
</dbReference>
<evidence type="ECO:0000313" key="3">
    <source>
        <dbReference type="EMBL" id="NIK89193.1"/>
    </source>
</evidence>
<reference evidence="3 4" key="1">
    <citation type="submission" date="2020-03" db="EMBL/GenBank/DDBJ databases">
        <title>Genomic Encyclopedia of Type Strains, Phase IV (KMG-IV): sequencing the most valuable type-strain genomes for metagenomic binning, comparative biology and taxonomic classification.</title>
        <authorList>
            <person name="Goeker M."/>
        </authorList>
    </citation>
    <scope>NUCLEOTIDE SEQUENCE [LARGE SCALE GENOMIC DNA]</scope>
    <source>
        <strain evidence="3 4">DSM 19867</strain>
    </source>
</reference>
<feature type="domain" description="Core" evidence="2">
    <location>
        <begin position="12"/>
        <end position="110"/>
    </location>
</feature>
<dbReference type="AlphaFoldDB" id="A0A846N0V6"/>
<evidence type="ECO:0000313" key="4">
    <source>
        <dbReference type="Proteomes" id="UP000570514"/>
    </source>
</evidence>
<dbReference type="PANTHER" id="PTHR10072:SF41">
    <property type="entry name" value="IRON-SULFUR CLUSTER ASSEMBLY 1 HOMOLOG, MITOCHONDRIAL"/>
    <property type="match status" value="1"/>
</dbReference>
<accession>A0A846N0V6</accession>
<dbReference type="InterPro" id="IPR050322">
    <property type="entry name" value="Fe-S_cluster_asmbl/transfer"/>
</dbReference>
<dbReference type="GO" id="GO:0005737">
    <property type="term" value="C:cytoplasm"/>
    <property type="evidence" value="ECO:0007669"/>
    <property type="project" value="TreeGrafter"/>
</dbReference>
<dbReference type="Pfam" id="PF01521">
    <property type="entry name" value="Fe-S_biosyn"/>
    <property type="match status" value="1"/>
</dbReference>
<dbReference type="InterPro" id="IPR000361">
    <property type="entry name" value="ATAP_core_dom"/>
</dbReference>
<dbReference type="EMBL" id="JAASRM010000001">
    <property type="protein sequence ID" value="NIK89193.1"/>
    <property type="molecule type" value="Genomic_DNA"/>
</dbReference>
<sequence length="117" mass="12150">MSCVIAAEAAILELTQNAVTALKRVIAEADSEICGIRIAALGGGCAGYQYEMGLEATAREGDAVIHFGDVMVFVDEESKSALSGVEVDFCETPAAQGFVFHQPNACGSCGKRQNCGS</sequence>
<dbReference type="InterPro" id="IPR016092">
    <property type="entry name" value="ATAP"/>
</dbReference>
<dbReference type="Proteomes" id="UP000570514">
    <property type="component" value="Unassembled WGS sequence"/>
</dbReference>
<comment type="caution">
    <text evidence="3">The sequence shown here is derived from an EMBL/GenBank/DDBJ whole genome shotgun (WGS) entry which is preliminary data.</text>
</comment>
<dbReference type="Gene3D" id="2.60.300.12">
    <property type="entry name" value="HesB-like domain"/>
    <property type="match status" value="1"/>
</dbReference>
<dbReference type="RefSeq" id="WP_208414611.1">
    <property type="nucleotide sequence ID" value="NZ_BAAADC010000001.1"/>
</dbReference>
<dbReference type="SUPFAM" id="SSF89360">
    <property type="entry name" value="HesB-like domain"/>
    <property type="match status" value="1"/>
</dbReference>
<dbReference type="GO" id="GO:0016226">
    <property type="term" value="P:iron-sulfur cluster assembly"/>
    <property type="evidence" value="ECO:0007669"/>
    <property type="project" value="InterPro"/>
</dbReference>
<keyword evidence="4" id="KW-1185">Reference proteome</keyword>
<proteinExistence type="inferred from homology"/>
<evidence type="ECO:0000259" key="2">
    <source>
        <dbReference type="Pfam" id="PF01521"/>
    </source>
</evidence>
<organism evidence="3 4">
    <name type="scientific">Rhizomicrobium palustre</name>
    <dbReference type="NCBI Taxonomy" id="189966"/>
    <lineage>
        <taxon>Bacteria</taxon>
        <taxon>Pseudomonadati</taxon>
        <taxon>Pseudomonadota</taxon>
        <taxon>Alphaproteobacteria</taxon>
        <taxon>Micropepsales</taxon>
        <taxon>Micropepsaceae</taxon>
        <taxon>Rhizomicrobium</taxon>
    </lineage>
</organism>
<comment type="similarity">
    <text evidence="1">Belongs to the HesB/IscA family.</text>
</comment>
<evidence type="ECO:0000256" key="1">
    <source>
        <dbReference type="ARBA" id="ARBA00006718"/>
    </source>
</evidence>